<dbReference type="Proteomes" id="UP000324800">
    <property type="component" value="Unassembled WGS sequence"/>
</dbReference>
<evidence type="ECO:0000256" key="1">
    <source>
        <dbReference type="SAM" id="Coils"/>
    </source>
</evidence>
<dbReference type="AlphaFoldDB" id="A0A5J4TV91"/>
<organism evidence="3 4">
    <name type="scientific">Streblomastix strix</name>
    <dbReference type="NCBI Taxonomy" id="222440"/>
    <lineage>
        <taxon>Eukaryota</taxon>
        <taxon>Metamonada</taxon>
        <taxon>Preaxostyla</taxon>
        <taxon>Oxymonadida</taxon>
        <taxon>Streblomastigidae</taxon>
        <taxon>Streblomastix</taxon>
    </lineage>
</organism>
<feature type="non-terminal residue" evidence="3">
    <location>
        <position position="103"/>
    </location>
</feature>
<accession>A0A5J4TV91</accession>
<feature type="region of interest" description="Disordered" evidence="2">
    <location>
        <begin position="1"/>
        <end position="20"/>
    </location>
</feature>
<reference evidence="3 4" key="1">
    <citation type="submission" date="2019-03" db="EMBL/GenBank/DDBJ databases">
        <title>Single cell metagenomics reveals metabolic interactions within the superorganism composed of flagellate Streblomastix strix and complex community of Bacteroidetes bacteria on its surface.</title>
        <authorList>
            <person name="Treitli S.C."/>
            <person name="Kolisko M."/>
            <person name="Husnik F."/>
            <person name="Keeling P."/>
            <person name="Hampl V."/>
        </authorList>
    </citation>
    <scope>NUCLEOTIDE SEQUENCE [LARGE SCALE GENOMIC DNA]</scope>
    <source>
        <strain evidence="3">ST1C</strain>
    </source>
</reference>
<dbReference type="EMBL" id="SNRW01024999">
    <property type="protein sequence ID" value="KAA6361833.1"/>
    <property type="molecule type" value="Genomic_DNA"/>
</dbReference>
<evidence type="ECO:0000313" key="4">
    <source>
        <dbReference type="Proteomes" id="UP000324800"/>
    </source>
</evidence>
<evidence type="ECO:0000313" key="3">
    <source>
        <dbReference type="EMBL" id="KAA6361833.1"/>
    </source>
</evidence>
<sequence>MNNDLEEEDGRNLQPGFEHPPAAIEQIRSFRQDIEALQREKDDIEKRLNDQIRILDANYRDEKEQREAFERKLKQSEETASKEKREKIELQIKLKNEEEDKKI</sequence>
<gene>
    <name evidence="3" type="ORF">EZS28_042639</name>
</gene>
<protein>
    <submittedName>
        <fullName evidence="3">Uncharacterized protein</fullName>
    </submittedName>
</protein>
<evidence type="ECO:0000256" key="2">
    <source>
        <dbReference type="SAM" id="MobiDB-lite"/>
    </source>
</evidence>
<proteinExistence type="predicted"/>
<keyword evidence="1" id="KW-0175">Coiled coil</keyword>
<feature type="coiled-coil region" evidence="1">
    <location>
        <begin position="27"/>
        <end position="100"/>
    </location>
</feature>
<comment type="caution">
    <text evidence="3">The sequence shown here is derived from an EMBL/GenBank/DDBJ whole genome shotgun (WGS) entry which is preliminary data.</text>
</comment>
<name>A0A5J4TV91_9EUKA</name>